<evidence type="ECO:0000256" key="5">
    <source>
        <dbReference type="ARBA" id="ARBA00023136"/>
    </source>
</evidence>
<dbReference type="Pfam" id="PF02706">
    <property type="entry name" value="Wzz"/>
    <property type="match status" value="1"/>
</dbReference>
<name>A0ABS4ESC9_9HYPH</name>
<comment type="caution">
    <text evidence="9">The sequence shown here is derived from an EMBL/GenBank/DDBJ whole genome shotgun (WGS) entry which is preliminary data.</text>
</comment>
<evidence type="ECO:0000256" key="4">
    <source>
        <dbReference type="ARBA" id="ARBA00022989"/>
    </source>
</evidence>
<gene>
    <name evidence="9" type="ORF">J2Z75_004367</name>
</gene>
<feature type="coiled-coil region" evidence="6">
    <location>
        <begin position="210"/>
        <end position="275"/>
    </location>
</feature>
<evidence type="ECO:0000256" key="6">
    <source>
        <dbReference type="SAM" id="Coils"/>
    </source>
</evidence>
<feature type="transmembrane region" description="Helical" evidence="7">
    <location>
        <begin position="29"/>
        <end position="47"/>
    </location>
</feature>
<evidence type="ECO:0000256" key="3">
    <source>
        <dbReference type="ARBA" id="ARBA00022692"/>
    </source>
</evidence>
<keyword evidence="6" id="KW-0175">Coiled coil</keyword>
<dbReference type="Proteomes" id="UP000823786">
    <property type="component" value="Unassembled WGS sequence"/>
</dbReference>
<keyword evidence="4 7" id="KW-1133">Transmembrane helix</keyword>
<sequence>MSSVNDGHQDVDIDLGGLFRAIWRRRGRVLMATVAFAGLAFVGANLMSPEYQGEARILIESRQAEFSGANQGQPQTGDSQFDESGISSQVQVLRSADLIKQVAREMKLYELPEFDPTANPSAISDVLVMLGIKKNPLDLPPEERVLKEFEKKLQVYQVEKSRVIAMQFTSEDPQLAAAIPNAMAKVFQSLQSGAKLDSNSEASRWLEPEIANLREKVRDAEEKVANYRSSSDLLLTGETGGTFATKQLNDISTELARVRGERANAEARAENVRTALASGRAVDTLNDVVASPMIQRLKETESNIQGQIADLSTTLLDGHPRLKGLKSQLQGIRAQIISETKKILGSLENEANVSQLRERQLVAQLNTLKATSAKAGEDEVGLRALEREATAQRQLLETYLARYREATSRSGENAAPADARIISQAVEPTEVSFPKVLPITIVAAVASFLVSCVIIMLSELFSGRALRPVGRREEQAFEEEQVQEAPSARKVVSQPEAVQPVPVAVREPVVAETAPSDDADPQEDDFSIESVADHLCEDDVRVAISVSPAGDDGSVNAVALTRLVAEEGRKIVLIDLTGSACPTRLMAQSTDLAGITNLLVGEVPFTETIHADRLSDAHIIPQGDADPVLAMRGIERLQMIIDALSNAYDTVLIECGPADVNAIRKVTRSKDTQIIISAPAVGNEEIIELITGFGEAGFGEIVLMTGTGYPQPGNSGRRAA</sequence>
<dbReference type="EMBL" id="JAGGJV010000008">
    <property type="protein sequence ID" value="MBP1860846.1"/>
    <property type="molecule type" value="Genomic_DNA"/>
</dbReference>
<dbReference type="InterPro" id="IPR050445">
    <property type="entry name" value="Bact_polysacc_biosynth/exp"/>
</dbReference>
<evidence type="ECO:0000256" key="1">
    <source>
        <dbReference type="ARBA" id="ARBA00004651"/>
    </source>
</evidence>
<proteinExistence type="predicted"/>
<evidence type="ECO:0000256" key="2">
    <source>
        <dbReference type="ARBA" id="ARBA00022475"/>
    </source>
</evidence>
<dbReference type="InterPro" id="IPR003856">
    <property type="entry name" value="LPS_length_determ_N"/>
</dbReference>
<evidence type="ECO:0000313" key="9">
    <source>
        <dbReference type="EMBL" id="MBP1860846.1"/>
    </source>
</evidence>
<dbReference type="SUPFAM" id="SSF52540">
    <property type="entry name" value="P-loop containing nucleoside triphosphate hydrolases"/>
    <property type="match status" value="1"/>
</dbReference>
<dbReference type="RefSeq" id="WP_209854837.1">
    <property type="nucleotide sequence ID" value="NZ_JAGGJV010000008.1"/>
</dbReference>
<comment type="subcellular location">
    <subcellularLocation>
        <location evidence="1">Cell membrane</location>
        <topology evidence="1">Multi-pass membrane protein</topology>
    </subcellularLocation>
</comment>
<evidence type="ECO:0000256" key="7">
    <source>
        <dbReference type="SAM" id="Phobius"/>
    </source>
</evidence>
<organism evidence="9 10">
    <name type="scientific">Rhizobium herbae</name>
    <dbReference type="NCBI Taxonomy" id="508661"/>
    <lineage>
        <taxon>Bacteria</taxon>
        <taxon>Pseudomonadati</taxon>
        <taxon>Pseudomonadota</taxon>
        <taxon>Alphaproteobacteria</taxon>
        <taxon>Hyphomicrobiales</taxon>
        <taxon>Rhizobiaceae</taxon>
        <taxon>Rhizobium/Agrobacterium group</taxon>
        <taxon>Rhizobium</taxon>
    </lineage>
</organism>
<protein>
    <submittedName>
        <fullName evidence="9">Uncharacterized protein involved in exopolysaccharide biosynthesis/Mrp family chromosome partitioning ATPase</fullName>
    </submittedName>
</protein>
<reference evidence="9 10" key="1">
    <citation type="submission" date="2021-03" db="EMBL/GenBank/DDBJ databases">
        <title>Genomic Encyclopedia of Type Strains, Phase IV (KMG-IV): sequencing the most valuable type-strain genomes for metagenomic binning, comparative biology and taxonomic classification.</title>
        <authorList>
            <person name="Goeker M."/>
        </authorList>
    </citation>
    <scope>NUCLEOTIDE SEQUENCE [LARGE SCALE GENOMIC DNA]</scope>
    <source>
        <strain evidence="9 10">DSM 26427</strain>
    </source>
</reference>
<accession>A0ABS4ESC9</accession>
<dbReference type="Gene3D" id="3.40.50.300">
    <property type="entry name" value="P-loop containing nucleotide triphosphate hydrolases"/>
    <property type="match status" value="1"/>
</dbReference>
<dbReference type="InterPro" id="IPR027417">
    <property type="entry name" value="P-loop_NTPase"/>
</dbReference>
<keyword evidence="2" id="KW-1003">Cell membrane</keyword>
<evidence type="ECO:0000313" key="10">
    <source>
        <dbReference type="Proteomes" id="UP000823786"/>
    </source>
</evidence>
<keyword evidence="3 7" id="KW-0812">Transmembrane</keyword>
<keyword evidence="5 7" id="KW-0472">Membrane</keyword>
<feature type="domain" description="Polysaccharide chain length determinant N-terminal" evidence="8">
    <location>
        <begin position="12"/>
        <end position="105"/>
    </location>
</feature>
<dbReference type="PANTHER" id="PTHR32309:SF13">
    <property type="entry name" value="FERRIC ENTEROBACTIN TRANSPORT PROTEIN FEPE"/>
    <property type="match status" value="1"/>
</dbReference>
<dbReference type="PANTHER" id="PTHR32309">
    <property type="entry name" value="TYROSINE-PROTEIN KINASE"/>
    <property type="match status" value="1"/>
</dbReference>
<evidence type="ECO:0000259" key="8">
    <source>
        <dbReference type="Pfam" id="PF02706"/>
    </source>
</evidence>
<keyword evidence="10" id="KW-1185">Reference proteome</keyword>